<feature type="transmembrane region" description="Helical" evidence="1">
    <location>
        <begin position="145"/>
        <end position="168"/>
    </location>
</feature>
<keyword evidence="1" id="KW-0812">Transmembrane</keyword>
<sequence length="206" mass="23707">MNPAGGVLYRILEWITRFAYLHILWFLFTCLGGIILGIFPATITSFAIIRKWLQGNSDLPLFQTFWAFYKKEFLKSNLLGLFIVVVSGIIIFNLIFLQLNISEMLQLSSIPFLVGLVVFLLFVFYIFPAYVHFDVSLWQNMKNAFLIMLISPFHSLMMIICLGSLYFVYDAVPALAFIFGSSTYAFISMWLANDAFQRIAKKQKNS</sequence>
<dbReference type="AlphaFoldDB" id="A0A516KJ32"/>
<gene>
    <name evidence="2" type="ORF">FN924_15180</name>
</gene>
<accession>A0A516KJ32</accession>
<evidence type="ECO:0000313" key="3">
    <source>
        <dbReference type="Proteomes" id="UP000315215"/>
    </source>
</evidence>
<dbReference type="KEGG" id="aqt:FN924_15180"/>
<dbReference type="Proteomes" id="UP000315215">
    <property type="component" value="Chromosome"/>
</dbReference>
<keyword evidence="3" id="KW-1185">Reference proteome</keyword>
<reference evidence="2 3" key="1">
    <citation type="submission" date="2019-07" db="EMBL/GenBank/DDBJ databases">
        <authorList>
            <person name="Li J."/>
        </authorList>
    </citation>
    <scope>NUCLEOTIDE SEQUENCE [LARGE SCALE GENOMIC DNA]</scope>
    <source>
        <strain evidence="2 3">TKL69</strain>
    </source>
</reference>
<protein>
    <submittedName>
        <fullName evidence="2">DUF624 domain-containing protein</fullName>
    </submittedName>
</protein>
<evidence type="ECO:0000313" key="2">
    <source>
        <dbReference type="EMBL" id="QDP41407.1"/>
    </source>
</evidence>
<dbReference type="RefSeq" id="WP_143895921.1">
    <property type="nucleotide sequence ID" value="NZ_CP041666.1"/>
</dbReference>
<dbReference type="OrthoDB" id="2182676at2"/>
<keyword evidence="1" id="KW-0472">Membrane</keyword>
<keyword evidence="1" id="KW-1133">Transmembrane helix</keyword>
<proteinExistence type="predicted"/>
<dbReference type="EMBL" id="CP041666">
    <property type="protein sequence ID" value="QDP41407.1"/>
    <property type="molecule type" value="Genomic_DNA"/>
</dbReference>
<dbReference type="InterPro" id="IPR006938">
    <property type="entry name" value="DUF624"/>
</dbReference>
<dbReference type="Pfam" id="PF04854">
    <property type="entry name" value="DUF624"/>
    <property type="match status" value="1"/>
</dbReference>
<feature type="transmembrane region" description="Helical" evidence="1">
    <location>
        <begin position="174"/>
        <end position="192"/>
    </location>
</feature>
<evidence type="ECO:0000256" key="1">
    <source>
        <dbReference type="SAM" id="Phobius"/>
    </source>
</evidence>
<organism evidence="2 3">
    <name type="scientific">Radiobacillus deserti</name>
    <dbReference type="NCBI Taxonomy" id="2594883"/>
    <lineage>
        <taxon>Bacteria</taxon>
        <taxon>Bacillati</taxon>
        <taxon>Bacillota</taxon>
        <taxon>Bacilli</taxon>
        <taxon>Bacillales</taxon>
        <taxon>Bacillaceae</taxon>
        <taxon>Radiobacillus</taxon>
    </lineage>
</organism>
<feature type="transmembrane region" description="Helical" evidence="1">
    <location>
        <begin position="109"/>
        <end position="133"/>
    </location>
</feature>
<feature type="transmembrane region" description="Helical" evidence="1">
    <location>
        <begin position="20"/>
        <end position="49"/>
    </location>
</feature>
<feature type="transmembrane region" description="Helical" evidence="1">
    <location>
        <begin position="78"/>
        <end position="97"/>
    </location>
</feature>
<name>A0A516KJ32_9BACI</name>